<evidence type="ECO:0000313" key="6">
    <source>
        <dbReference type="Proteomes" id="UP001153555"/>
    </source>
</evidence>
<dbReference type="GO" id="GO:0006396">
    <property type="term" value="P:RNA processing"/>
    <property type="evidence" value="ECO:0007669"/>
    <property type="project" value="TreeGrafter"/>
</dbReference>
<dbReference type="Proteomes" id="UP001153555">
    <property type="component" value="Unassembled WGS sequence"/>
</dbReference>
<dbReference type="PANTHER" id="PTHR47934:SF6">
    <property type="entry name" value="MITOCHONDRIAL GROUP I INTRON SPLICING FACTOR CCM1-RELATED"/>
    <property type="match status" value="1"/>
</dbReference>
<dbReference type="InterPro" id="IPR002885">
    <property type="entry name" value="PPR_rpt"/>
</dbReference>
<proteinExistence type="inferred from homology"/>
<sequence length="567" mass="65137">MALITSVRRLHRLYLRFPHFSPSHIFISSTPLPSPATHLSRAFHRTPHRPVEHGPHFEYSYQIVDFSKQLDEIKQETQLGLRGILERAEKAKDFASGDEAIAFLDGSGVQPDNDLIFSAIWALRDDWKLAFLAFKWGEKWGCVVHKTWCLMVWLLGNHQKFGTAWTLIHELHRDSKDTKQAMLIMIDRYAAANYPDKAVETFHLMQKFKFTPEQDTYLTFLNILCKHGNIEEAEQFMYLNKKFFPLDSKGFNVILDGWCNTARDIGEAKRVWREMSKCCVMPDATSYTHMISCYSSTGNLFDSLRLYDEMKKRGWIPGVHVYHSLIYVLARENCLNKALKIVDRMKEASFKPNSTTYNLVIRALCESLKFEDARNVLARMIAEDLSPTVETYHALLKGESLEGTLGVLSYMRKAGLGPSKDTFLIVLDKFSKEGQPENALRIWSEMNKEYDVKPECAHYRVLVEGLTKNGLLEKAQEIYTEMRCVSPFNDPSLKKLLDEHVQQKVCGGKGKREMTVVRNIKKGKGLRCSRYRINSGVRSGKRPRAARKKVGNTGREKETNSGKRPFS</sequence>
<accession>A0A9N7MXG3</accession>
<dbReference type="Pfam" id="PF13041">
    <property type="entry name" value="PPR_2"/>
    <property type="match status" value="1"/>
</dbReference>
<keyword evidence="6" id="KW-1185">Reference proteome</keyword>
<dbReference type="EMBL" id="CACSLK010014277">
    <property type="protein sequence ID" value="CAA0816416.1"/>
    <property type="molecule type" value="Genomic_DNA"/>
</dbReference>
<feature type="repeat" description="PPR" evidence="3">
    <location>
        <begin position="247"/>
        <end position="282"/>
    </location>
</feature>
<evidence type="ECO:0000256" key="2">
    <source>
        <dbReference type="ARBA" id="ARBA00022737"/>
    </source>
</evidence>
<dbReference type="Pfam" id="PF01535">
    <property type="entry name" value="PPR"/>
    <property type="match status" value="5"/>
</dbReference>
<evidence type="ECO:0000313" key="5">
    <source>
        <dbReference type="EMBL" id="CAA0816416.1"/>
    </source>
</evidence>
<organism evidence="5 6">
    <name type="scientific">Striga hermonthica</name>
    <name type="common">Purple witchweed</name>
    <name type="synonym">Buchnera hermonthica</name>
    <dbReference type="NCBI Taxonomy" id="68872"/>
    <lineage>
        <taxon>Eukaryota</taxon>
        <taxon>Viridiplantae</taxon>
        <taxon>Streptophyta</taxon>
        <taxon>Embryophyta</taxon>
        <taxon>Tracheophyta</taxon>
        <taxon>Spermatophyta</taxon>
        <taxon>Magnoliopsida</taxon>
        <taxon>eudicotyledons</taxon>
        <taxon>Gunneridae</taxon>
        <taxon>Pentapetalae</taxon>
        <taxon>asterids</taxon>
        <taxon>lamiids</taxon>
        <taxon>Lamiales</taxon>
        <taxon>Orobanchaceae</taxon>
        <taxon>Buchnereae</taxon>
        <taxon>Striga</taxon>
    </lineage>
</organism>
<dbReference type="PROSITE" id="PS51375">
    <property type="entry name" value="PPR"/>
    <property type="match status" value="4"/>
</dbReference>
<dbReference type="OrthoDB" id="185373at2759"/>
<feature type="repeat" description="PPR" evidence="3">
    <location>
        <begin position="353"/>
        <end position="387"/>
    </location>
</feature>
<protein>
    <submittedName>
        <fullName evidence="5">Pentatricopeptide repeat-containing protein -mitochondrial</fullName>
    </submittedName>
</protein>
<dbReference type="InterPro" id="IPR011990">
    <property type="entry name" value="TPR-like_helical_dom_sf"/>
</dbReference>
<dbReference type="GO" id="GO:0007005">
    <property type="term" value="P:mitochondrion organization"/>
    <property type="evidence" value="ECO:0007669"/>
    <property type="project" value="TreeGrafter"/>
</dbReference>
<dbReference type="GO" id="GO:0005739">
    <property type="term" value="C:mitochondrion"/>
    <property type="evidence" value="ECO:0007669"/>
    <property type="project" value="TreeGrafter"/>
</dbReference>
<dbReference type="InterPro" id="IPR051114">
    <property type="entry name" value="Mito_RNA_Proc_CCM1"/>
</dbReference>
<keyword evidence="2" id="KW-0677">Repeat</keyword>
<comment type="similarity">
    <text evidence="1">Belongs to the PPR family. P subfamily.</text>
</comment>
<feature type="compositionally biased region" description="Basic residues" evidence="4">
    <location>
        <begin position="539"/>
        <end position="550"/>
    </location>
</feature>
<feature type="repeat" description="PPR" evidence="3">
    <location>
        <begin position="318"/>
        <end position="352"/>
    </location>
</feature>
<evidence type="ECO:0000256" key="4">
    <source>
        <dbReference type="SAM" id="MobiDB-lite"/>
    </source>
</evidence>
<dbReference type="NCBIfam" id="TIGR00756">
    <property type="entry name" value="PPR"/>
    <property type="match status" value="5"/>
</dbReference>
<dbReference type="Gene3D" id="1.25.40.10">
    <property type="entry name" value="Tetratricopeptide repeat domain"/>
    <property type="match status" value="4"/>
</dbReference>
<feature type="region of interest" description="Disordered" evidence="4">
    <location>
        <begin position="537"/>
        <end position="567"/>
    </location>
</feature>
<comment type="caution">
    <text evidence="5">The sequence shown here is derived from an EMBL/GenBank/DDBJ whole genome shotgun (WGS) entry which is preliminary data.</text>
</comment>
<feature type="repeat" description="PPR" evidence="3">
    <location>
        <begin position="283"/>
        <end position="317"/>
    </location>
</feature>
<reference evidence="5" key="1">
    <citation type="submission" date="2019-12" db="EMBL/GenBank/DDBJ databases">
        <authorList>
            <person name="Scholes J."/>
        </authorList>
    </citation>
    <scope>NUCLEOTIDE SEQUENCE</scope>
</reference>
<dbReference type="AlphaFoldDB" id="A0A9N7MXG3"/>
<dbReference type="PANTHER" id="PTHR47934">
    <property type="entry name" value="PENTATRICOPEPTIDE REPEAT-CONTAINING PROTEIN PET309, MITOCHONDRIAL"/>
    <property type="match status" value="1"/>
</dbReference>
<gene>
    <name evidence="5" type="ORF">SHERM_16282</name>
</gene>
<evidence type="ECO:0000256" key="3">
    <source>
        <dbReference type="PROSITE-ProRule" id="PRU00708"/>
    </source>
</evidence>
<evidence type="ECO:0000256" key="1">
    <source>
        <dbReference type="ARBA" id="ARBA00007626"/>
    </source>
</evidence>
<dbReference type="GO" id="GO:0003729">
    <property type="term" value="F:mRNA binding"/>
    <property type="evidence" value="ECO:0007669"/>
    <property type="project" value="TreeGrafter"/>
</dbReference>
<name>A0A9N7MXG3_STRHE</name>